<reference evidence="7 8" key="1">
    <citation type="journal article" date="2012" name="Nat. Genet.">
        <title>The yak genome and adaptation to life at high altitude.</title>
        <authorList>
            <person name="Qiu Q."/>
            <person name="Zhang G."/>
            <person name="Ma T."/>
            <person name="Qian W."/>
            <person name="Wang J."/>
            <person name="Ye Z."/>
            <person name="Cao C."/>
            <person name="Hu Q."/>
            <person name="Kim J."/>
            <person name="Larkin D.M."/>
            <person name="Auvil L."/>
            <person name="Capitanu B."/>
            <person name="Ma J."/>
            <person name="Lewin H.A."/>
            <person name="Qian X."/>
            <person name="Lang Y."/>
            <person name="Zhou R."/>
            <person name="Wang L."/>
            <person name="Wang K."/>
            <person name="Xia J."/>
            <person name="Liao S."/>
            <person name="Pan S."/>
            <person name="Lu X."/>
            <person name="Hou H."/>
            <person name="Wang Y."/>
            <person name="Zang X."/>
            <person name="Yin Y."/>
            <person name="Ma H."/>
            <person name="Zhang J."/>
            <person name="Wang Z."/>
            <person name="Zhang Y."/>
            <person name="Zhang D."/>
            <person name="Yonezawa T."/>
            <person name="Hasegawa M."/>
            <person name="Zhong Y."/>
            <person name="Liu W."/>
            <person name="Zhang Y."/>
            <person name="Huang Z."/>
            <person name="Zhang S."/>
            <person name="Long R."/>
            <person name="Yang H."/>
            <person name="Wang J."/>
            <person name="Lenstra J.A."/>
            <person name="Cooper D.N."/>
            <person name="Wu Y."/>
            <person name="Wang J."/>
            <person name="Shi P."/>
            <person name="Wang J."/>
            <person name="Liu J."/>
        </authorList>
    </citation>
    <scope>NUCLEOTIDE SEQUENCE [LARGE SCALE GENOMIC DNA]</scope>
    <source>
        <strain evidence="8">yakQH1</strain>
    </source>
</reference>
<sequence length="82" mass="9500">ILPKKSTVIINCTYSVTGYPTLFWYGQYSREGPQILLKATKDNEKRISREFEATYHRKSKSFHLKKASVQESDSVVYYCALS</sequence>
<dbReference type="InterPro" id="IPR013106">
    <property type="entry name" value="Ig_V-set"/>
</dbReference>
<evidence type="ECO:0000256" key="2">
    <source>
        <dbReference type="ARBA" id="ARBA00023130"/>
    </source>
</evidence>
<dbReference type="PROSITE" id="PS50835">
    <property type="entry name" value="IG_LIKE"/>
    <property type="match status" value="1"/>
</dbReference>
<keyword evidence="5" id="KW-1279">T cell receptor</keyword>
<keyword evidence="4" id="KW-0393">Immunoglobulin domain</keyword>
<evidence type="ECO:0000256" key="3">
    <source>
        <dbReference type="ARBA" id="ARBA00023170"/>
    </source>
</evidence>
<proteinExistence type="predicted"/>
<evidence type="ECO:0000256" key="5">
    <source>
        <dbReference type="ARBA" id="ARBA00043266"/>
    </source>
</evidence>
<keyword evidence="3" id="KW-0675">Receptor</keyword>
<keyword evidence="2" id="KW-1064">Adaptive immunity</keyword>
<dbReference type="AlphaFoldDB" id="L8HN62"/>
<dbReference type="SUPFAM" id="SSF48726">
    <property type="entry name" value="Immunoglobulin"/>
    <property type="match status" value="1"/>
</dbReference>
<dbReference type="GO" id="GO:0042101">
    <property type="term" value="C:T cell receptor complex"/>
    <property type="evidence" value="ECO:0007669"/>
    <property type="project" value="UniProtKB-KW"/>
</dbReference>
<dbReference type="EMBL" id="JH884335">
    <property type="protein sequence ID" value="ELR45298.1"/>
    <property type="molecule type" value="Genomic_DNA"/>
</dbReference>
<evidence type="ECO:0000256" key="4">
    <source>
        <dbReference type="ARBA" id="ARBA00023319"/>
    </source>
</evidence>
<keyword evidence="1" id="KW-0732">Signal</keyword>
<evidence type="ECO:0000313" key="8">
    <source>
        <dbReference type="Proteomes" id="UP000011080"/>
    </source>
</evidence>
<feature type="non-terminal residue" evidence="7">
    <location>
        <position position="1"/>
    </location>
</feature>
<evidence type="ECO:0000256" key="1">
    <source>
        <dbReference type="ARBA" id="ARBA00022729"/>
    </source>
</evidence>
<dbReference type="Gene3D" id="2.60.40.10">
    <property type="entry name" value="Immunoglobulins"/>
    <property type="match status" value="1"/>
</dbReference>
<organism evidence="7 8">
    <name type="scientific">Bos mutus</name>
    <name type="common">wild yak</name>
    <dbReference type="NCBI Taxonomy" id="72004"/>
    <lineage>
        <taxon>Eukaryota</taxon>
        <taxon>Metazoa</taxon>
        <taxon>Chordata</taxon>
        <taxon>Craniata</taxon>
        <taxon>Vertebrata</taxon>
        <taxon>Euteleostomi</taxon>
        <taxon>Mammalia</taxon>
        <taxon>Eutheria</taxon>
        <taxon>Laurasiatheria</taxon>
        <taxon>Artiodactyla</taxon>
        <taxon>Ruminantia</taxon>
        <taxon>Pecora</taxon>
        <taxon>Bovidae</taxon>
        <taxon>Bovinae</taxon>
        <taxon>Bos</taxon>
    </lineage>
</organism>
<evidence type="ECO:0000313" key="7">
    <source>
        <dbReference type="EMBL" id="ELR45298.1"/>
    </source>
</evidence>
<dbReference type="InterPro" id="IPR036179">
    <property type="entry name" value="Ig-like_dom_sf"/>
</dbReference>
<dbReference type="PANTHER" id="PTHR19367:SF43">
    <property type="entry name" value="T CELL RECEPTOR ALPHA VARIABLE 6-4-RELATED"/>
    <property type="match status" value="1"/>
</dbReference>
<feature type="non-terminal residue" evidence="7">
    <location>
        <position position="82"/>
    </location>
</feature>
<dbReference type="InterPro" id="IPR013783">
    <property type="entry name" value="Ig-like_fold"/>
</dbReference>
<dbReference type="Proteomes" id="UP000011080">
    <property type="component" value="Unassembled WGS sequence"/>
</dbReference>
<dbReference type="GO" id="GO:0002250">
    <property type="term" value="P:adaptive immune response"/>
    <property type="evidence" value="ECO:0007669"/>
    <property type="project" value="UniProtKB-KW"/>
</dbReference>
<dbReference type="PANTHER" id="PTHR19367">
    <property type="entry name" value="T-CELL RECEPTOR ALPHA CHAIN V REGION"/>
    <property type="match status" value="1"/>
</dbReference>
<accession>L8HN62</accession>
<feature type="domain" description="Ig-like" evidence="6">
    <location>
        <begin position="1"/>
        <end position="82"/>
    </location>
</feature>
<dbReference type="Pfam" id="PF07686">
    <property type="entry name" value="V-set"/>
    <property type="match status" value="1"/>
</dbReference>
<gene>
    <name evidence="7" type="ORF">M91_02153</name>
</gene>
<dbReference type="InterPro" id="IPR051287">
    <property type="entry name" value="TCR_variable_region"/>
</dbReference>
<keyword evidence="5" id="KW-0391">Immunity</keyword>
<evidence type="ECO:0000259" key="6">
    <source>
        <dbReference type="PROSITE" id="PS50835"/>
    </source>
</evidence>
<protein>
    <recommendedName>
        <fullName evidence="6">Ig-like domain-containing protein</fullName>
    </recommendedName>
</protein>
<dbReference type="InterPro" id="IPR007110">
    <property type="entry name" value="Ig-like_dom"/>
</dbReference>
<name>L8HN62_9CETA</name>